<evidence type="ECO:0000313" key="5">
    <source>
        <dbReference type="WBParaSite" id="ASIM_0000865901-mRNA-1"/>
    </source>
</evidence>
<dbReference type="OrthoDB" id="271273at2759"/>
<dbReference type="EMBL" id="UYRR01022705">
    <property type="protein sequence ID" value="VDK31713.1"/>
    <property type="molecule type" value="Genomic_DNA"/>
</dbReference>
<dbReference type="WBParaSite" id="ASIM_0000865901-mRNA-1">
    <property type="protein sequence ID" value="ASIM_0000865901-mRNA-1"/>
    <property type="gene ID" value="ASIM_0000865901"/>
</dbReference>
<name>A0A0M3JLG3_ANISI</name>
<evidence type="ECO:0000313" key="1">
    <source>
        <dbReference type="EMBL" id="VDK31177.1"/>
    </source>
</evidence>
<keyword evidence="3" id="KW-1185">Reference proteome</keyword>
<dbReference type="AlphaFoldDB" id="A0A0M3JLG3"/>
<accession>A0A0M3JLG3</accession>
<reference evidence="4 5" key="1">
    <citation type="submission" date="2017-02" db="UniProtKB">
        <authorList>
            <consortium name="WormBaseParasite"/>
        </authorList>
    </citation>
    <scope>IDENTIFICATION</scope>
</reference>
<evidence type="ECO:0000313" key="4">
    <source>
        <dbReference type="WBParaSite" id="ASIM_0000849401-mRNA-1"/>
    </source>
</evidence>
<protein>
    <submittedName>
        <fullName evidence="4 5">ABC transporter ATP-binding protein</fullName>
    </submittedName>
</protein>
<evidence type="ECO:0000313" key="2">
    <source>
        <dbReference type="EMBL" id="VDK31713.1"/>
    </source>
</evidence>
<dbReference type="EMBL" id="UYRR01021846">
    <property type="protein sequence ID" value="VDK31177.1"/>
    <property type="molecule type" value="Genomic_DNA"/>
</dbReference>
<sequence>MKVIDLIETGNVLKQLSAFVNRKRAIESDKRLSADIKRKRIENLTLTLNGTECRISDLSLTFS</sequence>
<gene>
    <name evidence="1" type="ORF">ASIM_LOCUS8250</name>
    <name evidence="2" type="ORF">ASIM_LOCUS8411</name>
</gene>
<dbReference type="Proteomes" id="UP000267096">
    <property type="component" value="Unassembled WGS sequence"/>
</dbReference>
<dbReference type="WBParaSite" id="ASIM_0000849401-mRNA-1">
    <property type="protein sequence ID" value="ASIM_0000849401-mRNA-1"/>
    <property type="gene ID" value="ASIM_0000849401"/>
</dbReference>
<reference evidence="1 3" key="2">
    <citation type="submission" date="2018-11" db="EMBL/GenBank/DDBJ databases">
        <authorList>
            <consortium name="Pathogen Informatics"/>
        </authorList>
    </citation>
    <scope>NUCLEOTIDE SEQUENCE [LARGE SCALE GENOMIC DNA]</scope>
</reference>
<organism evidence="4">
    <name type="scientific">Anisakis simplex</name>
    <name type="common">Herring worm</name>
    <dbReference type="NCBI Taxonomy" id="6269"/>
    <lineage>
        <taxon>Eukaryota</taxon>
        <taxon>Metazoa</taxon>
        <taxon>Ecdysozoa</taxon>
        <taxon>Nematoda</taxon>
        <taxon>Chromadorea</taxon>
        <taxon>Rhabditida</taxon>
        <taxon>Spirurina</taxon>
        <taxon>Ascaridomorpha</taxon>
        <taxon>Ascaridoidea</taxon>
        <taxon>Anisakidae</taxon>
        <taxon>Anisakis</taxon>
        <taxon>Anisakis simplex complex</taxon>
    </lineage>
</organism>
<proteinExistence type="predicted"/>
<evidence type="ECO:0000313" key="3">
    <source>
        <dbReference type="Proteomes" id="UP000267096"/>
    </source>
</evidence>